<name>A0ABY7ERG2_MYAAR</name>
<dbReference type="EMBL" id="CP111019">
    <property type="protein sequence ID" value="WAR12543.1"/>
    <property type="molecule type" value="Genomic_DNA"/>
</dbReference>
<sequence>MPNYYDLKCDKECSENCKDGGSNLTQCYKTARCNGCKTGFMGNTCETPCYENCTSCEQDTGVCDKCSNNTMHGTYCNNTCSPTCIDNKCNKDTGVCNHGCTKCTGVTNAVVEDYEQVDN</sequence>
<gene>
    <name evidence="1" type="ORF">MAR_026723</name>
</gene>
<keyword evidence="2" id="KW-1185">Reference proteome</keyword>
<organism evidence="1 2">
    <name type="scientific">Mya arenaria</name>
    <name type="common">Soft-shell clam</name>
    <dbReference type="NCBI Taxonomy" id="6604"/>
    <lineage>
        <taxon>Eukaryota</taxon>
        <taxon>Metazoa</taxon>
        <taxon>Spiralia</taxon>
        <taxon>Lophotrochozoa</taxon>
        <taxon>Mollusca</taxon>
        <taxon>Bivalvia</taxon>
        <taxon>Autobranchia</taxon>
        <taxon>Heteroconchia</taxon>
        <taxon>Euheterodonta</taxon>
        <taxon>Imparidentia</taxon>
        <taxon>Neoheterodontei</taxon>
        <taxon>Myida</taxon>
        <taxon>Myoidea</taxon>
        <taxon>Myidae</taxon>
        <taxon>Mya</taxon>
    </lineage>
</organism>
<protein>
    <recommendedName>
        <fullName evidence="3">TNFR-Cys domain-containing protein</fullName>
    </recommendedName>
</protein>
<accession>A0ABY7ERG2</accession>
<reference evidence="1" key="1">
    <citation type="submission" date="2022-11" db="EMBL/GenBank/DDBJ databases">
        <title>Centuries of genome instability and evolution in soft-shell clam transmissible cancer (bioRxiv).</title>
        <authorList>
            <person name="Hart S.F.M."/>
            <person name="Yonemitsu M.A."/>
            <person name="Giersch R.M."/>
            <person name="Beal B.F."/>
            <person name="Arriagada G."/>
            <person name="Davis B.W."/>
            <person name="Ostrander E.A."/>
            <person name="Goff S.P."/>
            <person name="Metzger M.J."/>
        </authorList>
    </citation>
    <scope>NUCLEOTIDE SEQUENCE</scope>
    <source>
        <strain evidence="1">MELC-2E11</strain>
        <tissue evidence="1">Siphon/mantle</tissue>
    </source>
</reference>
<dbReference type="Proteomes" id="UP001164746">
    <property type="component" value="Chromosome 8"/>
</dbReference>
<proteinExistence type="predicted"/>
<evidence type="ECO:0000313" key="1">
    <source>
        <dbReference type="EMBL" id="WAR12543.1"/>
    </source>
</evidence>
<evidence type="ECO:0008006" key="3">
    <source>
        <dbReference type="Google" id="ProtNLM"/>
    </source>
</evidence>
<evidence type="ECO:0000313" key="2">
    <source>
        <dbReference type="Proteomes" id="UP001164746"/>
    </source>
</evidence>